<evidence type="ECO:0000313" key="2">
    <source>
        <dbReference type="Proteomes" id="UP000278222"/>
    </source>
</evidence>
<evidence type="ECO:0000313" key="1">
    <source>
        <dbReference type="EMBL" id="ROQ01146.1"/>
    </source>
</evidence>
<evidence type="ECO:0008006" key="3">
    <source>
        <dbReference type="Google" id="ProtNLM"/>
    </source>
</evidence>
<comment type="caution">
    <text evidence="1">The sequence shown here is derived from an EMBL/GenBank/DDBJ whole genome shotgun (WGS) entry which is preliminary data.</text>
</comment>
<dbReference type="EMBL" id="RJKX01000011">
    <property type="protein sequence ID" value="ROQ01146.1"/>
    <property type="molecule type" value="Genomic_DNA"/>
</dbReference>
<reference evidence="1 2" key="1">
    <citation type="submission" date="2018-11" db="EMBL/GenBank/DDBJ databases">
        <title>Genomic Encyclopedia of Type Strains, Phase IV (KMG-IV): sequencing the most valuable type-strain genomes for metagenomic binning, comparative biology and taxonomic classification.</title>
        <authorList>
            <person name="Goeker M."/>
        </authorList>
    </citation>
    <scope>NUCLEOTIDE SEQUENCE [LARGE SCALE GENOMIC DNA]</scope>
    <source>
        <strain evidence="1 2">DSM 5900</strain>
    </source>
</reference>
<keyword evidence="2" id="KW-1185">Reference proteome</keyword>
<accession>A0A3N1MJ99</accession>
<dbReference type="RefSeq" id="WP_123687943.1">
    <property type="nucleotide sequence ID" value="NZ_AP019700.1"/>
</dbReference>
<name>A0A3N1MJ99_9PROT</name>
<dbReference type="Proteomes" id="UP000278222">
    <property type="component" value="Unassembled WGS sequence"/>
</dbReference>
<protein>
    <recommendedName>
        <fullName evidence="3">Excisionase family DNA binding protein</fullName>
    </recommendedName>
</protein>
<sequence>MTDRIADDLLVGARGITGEIGGDERRTYHLLERGLLPAFKLGGVWCARKSTLRAHVERLERAAIERLERAAAEAA</sequence>
<dbReference type="OrthoDB" id="7365539at2"/>
<proteinExistence type="predicted"/>
<gene>
    <name evidence="1" type="ORF">EDC65_0323</name>
</gene>
<dbReference type="AlphaFoldDB" id="A0A3N1MJ99"/>
<organism evidence="1 2">
    <name type="scientific">Stella humosa</name>
    <dbReference type="NCBI Taxonomy" id="94"/>
    <lineage>
        <taxon>Bacteria</taxon>
        <taxon>Pseudomonadati</taxon>
        <taxon>Pseudomonadota</taxon>
        <taxon>Alphaproteobacteria</taxon>
        <taxon>Rhodospirillales</taxon>
        <taxon>Stellaceae</taxon>
        <taxon>Stella</taxon>
    </lineage>
</organism>